<accession>A0A8J5EUD6</accession>
<dbReference type="PANTHER" id="PTHR11241">
    <property type="entry name" value="DEOXYURIDINE 5'-TRIPHOSPHATE NUCLEOTIDOHYDROLASE"/>
    <property type="match status" value="1"/>
</dbReference>
<dbReference type="AlphaFoldDB" id="A0A8J5EUD6"/>
<dbReference type="Proteomes" id="UP000734854">
    <property type="component" value="Unassembled WGS sequence"/>
</dbReference>
<protein>
    <submittedName>
        <fullName evidence="1">Uncharacterized protein</fullName>
    </submittedName>
</protein>
<dbReference type="Gene3D" id="2.70.40.10">
    <property type="match status" value="1"/>
</dbReference>
<gene>
    <name evidence="1" type="ORF">ZIOFF_070100</name>
</gene>
<name>A0A8J5EUD6_ZINOF</name>
<dbReference type="GO" id="GO:0046081">
    <property type="term" value="P:dUTP catabolic process"/>
    <property type="evidence" value="ECO:0007669"/>
    <property type="project" value="InterPro"/>
</dbReference>
<dbReference type="SUPFAM" id="SSF51283">
    <property type="entry name" value="dUTPase-like"/>
    <property type="match status" value="1"/>
</dbReference>
<dbReference type="PANTHER" id="PTHR11241:SF0">
    <property type="entry name" value="DEOXYURIDINE 5'-TRIPHOSPHATE NUCLEOTIDOHYDROLASE"/>
    <property type="match status" value="1"/>
</dbReference>
<dbReference type="GO" id="GO:0006226">
    <property type="term" value="P:dUMP biosynthetic process"/>
    <property type="evidence" value="ECO:0007669"/>
    <property type="project" value="InterPro"/>
</dbReference>
<reference evidence="1 2" key="1">
    <citation type="submission" date="2020-08" db="EMBL/GenBank/DDBJ databases">
        <title>Plant Genome Project.</title>
        <authorList>
            <person name="Zhang R.-G."/>
        </authorList>
    </citation>
    <scope>NUCLEOTIDE SEQUENCE [LARGE SCALE GENOMIC DNA]</scope>
    <source>
        <tissue evidence="1">Rhizome</tissue>
    </source>
</reference>
<dbReference type="GO" id="GO:0000287">
    <property type="term" value="F:magnesium ion binding"/>
    <property type="evidence" value="ECO:0007669"/>
    <property type="project" value="InterPro"/>
</dbReference>
<dbReference type="EMBL" id="JACMSC010000020">
    <property type="protein sequence ID" value="KAG6472626.1"/>
    <property type="molecule type" value="Genomic_DNA"/>
</dbReference>
<comment type="caution">
    <text evidence="1">The sequence shown here is derived from an EMBL/GenBank/DDBJ whole genome shotgun (WGS) entry which is preliminary data.</text>
</comment>
<keyword evidence="2" id="KW-1185">Reference proteome</keyword>
<dbReference type="InterPro" id="IPR036157">
    <property type="entry name" value="dUTPase-like_sf"/>
</dbReference>
<evidence type="ECO:0000313" key="1">
    <source>
        <dbReference type="EMBL" id="KAG6472626.1"/>
    </source>
</evidence>
<proteinExistence type="predicted"/>
<organism evidence="1 2">
    <name type="scientific">Zingiber officinale</name>
    <name type="common">Ginger</name>
    <name type="synonym">Amomum zingiber</name>
    <dbReference type="NCBI Taxonomy" id="94328"/>
    <lineage>
        <taxon>Eukaryota</taxon>
        <taxon>Viridiplantae</taxon>
        <taxon>Streptophyta</taxon>
        <taxon>Embryophyta</taxon>
        <taxon>Tracheophyta</taxon>
        <taxon>Spermatophyta</taxon>
        <taxon>Magnoliopsida</taxon>
        <taxon>Liliopsida</taxon>
        <taxon>Zingiberales</taxon>
        <taxon>Zingiberaceae</taxon>
        <taxon>Zingiber</taxon>
    </lineage>
</organism>
<sequence>MDGRISLSFYNYTTAQPTNPPTYNEKDEEIQGNEDVSHIITVLVEQAPGVFVYQDDPKPLYNNNMEEAAVSNNCPFVLAHKLTPNVVIPIQRTPARSSAAWKFGIDIGAGVIDSDYRGDCLAQIIFEQILLPTIYEATSLSPTTRSNQGFGLPPITSKERKKQPIWDTLREPSGKFDYYVNYALPDLLPDLELPAPSWDDDTITTTPPIFSKLLPRDKHLVSVCIEDVILQ</sequence>
<evidence type="ECO:0000313" key="2">
    <source>
        <dbReference type="Proteomes" id="UP000734854"/>
    </source>
</evidence>
<dbReference type="InterPro" id="IPR008181">
    <property type="entry name" value="dUTPase"/>
</dbReference>
<dbReference type="GO" id="GO:0004170">
    <property type="term" value="F:dUTP diphosphatase activity"/>
    <property type="evidence" value="ECO:0007669"/>
    <property type="project" value="InterPro"/>
</dbReference>